<keyword evidence="16" id="KW-0175">Coiled coil</keyword>
<dbReference type="EMBL" id="BFAX01000001">
    <property type="protein sequence ID" value="GBF35892.1"/>
    <property type="molecule type" value="Genomic_DNA"/>
</dbReference>
<keyword evidence="7 17" id="KW-1133">Transmembrane helix</keyword>
<evidence type="ECO:0000256" key="2">
    <source>
        <dbReference type="ARBA" id="ARBA00022448"/>
    </source>
</evidence>
<dbReference type="InterPro" id="IPR041069">
    <property type="entry name" value="FeoB_Cyto"/>
</dbReference>
<evidence type="ECO:0000256" key="5">
    <source>
        <dbReference type="ARBA" id="ARBA00022692"/>
    </source>
</evidence>
<reference evidence="19 20" key="1">
    <citation type="journal article" date="2019" name="Int. J. Syst. Evol. Microbiol.">
        <title>Methanofervidicoccus abyssi gen. nov., sp. nov., a hydrogenotrophic methanogen, isolated from a hydrothermal vent chimney in the Mid-Cayman Spreading Center, the Caribbean Sea.</title>
        <authorList>
            <person name="Sakai S."/>
            <person name="Takaki Y."/>
            <person name="Miyazaki M."/>
            <person name="Ogawara M."/>
            <person name="Yanagawa K."/>
            <person name="Miyazaki J."/>
            <person name="Takai K."/>
        </authorList>
    </citation>
    <scope>NUCLEOTIDE SEQUENCE [LARGE SCALE GENOMIC DNA]</scope>
    <source>
        <strain evidence="19 20">HHB</strain>
    </source>
</reference>
<dbReference type="GO" id="GO:0015093">
    <property type="term" value="F:ferrous iron transmembrane transporter activity"/>
    <property type="evidence" value="ECO:0007669"/>
    <property type="project" value="UniProtKB-UniRule"/>
</dbReference>
<dbReference type="OrthoDB" id="85305at2157"/>
<dbReference type="AlphaFoldDB" id="A0A401HNV3"/>
<evidence type="ECO:0000256" key="16">
    <source>
        <dbReference type="SAM" id="Coils"/>
    </source>
</evidence>
<dbReference type="InterPro" id="IPR027417">
    <property type="entry name" value="P-loop_NTPase"/>
</dbReference>
<comment type="caution">
    <text evidence="19">The sequence shown here is derived from an EMBL/GenBank/DDBJ whole genome shotgun (WGS) entry which is preliminary data.</text>
</comment>
<feature type="transmembrane region" description="Helical" evidence="17">
    <location>
        <begin position="346"/>
        <end position="369"/>
    </location>
</feature>
<feature type="binding site" evidence="15">
    <location>
        <position position="25"/>
    </location>
    <ligand>
        <name>Mg(2+)</name>
        <dbReference type="ChEBI" id="CHEBI:18420"/>
        <label>2</label>
    </ligand>
</feature>
<feature type="transmembrane region" description="Helical" evidence="17">
    <location>
        <begin position="557"/>
        <end position="581"/>
    </location>
</feature>
<feature type="binding site" evidence="14">
    <location>
        <begin position="57"/>
        <end position="60"/>
    </location>
    <ligand>
        <name>GTP</name>
        <dbReference type="ChEBI" id="CHEBI:37565"/>
        <label>1</label>
    </ligand>
</feature>
<dbReference type="InterPro" id="IPR011642">
    <property type="entry name" value="Gate_dom"/>
</dbReference>
<keyword evidence="11 17" id="KW-0472">Membrane</keyword>
<feature type="binding site" evidence="14">
    <location>
        <begin position="36"/>
        <end position="40"/>
    </location>
    <ligand>
        <name>GTP</name>
        <dbReference type="ChEBI" id="CHEBI:37565"/>
        <label>1</label>
    </ligand>
</feature>
<dbReference type="Gene3D" id="3.40.50.300">
    <property type="entry name" value="P-loop containing nucleotide triphosphate hydrolases"/>
    <property type="match status" value="1"/>
</dbReference>
<keyword evidence="8" id="KW-0408">Iron</keyword>
<evidence type="ECO:0000256" key="7">
    <source>
        <dbReference type="ARBA" id="ARBA00022989"/>
    </source>
</evidence>
<feature type="transmembrane region" description="Helical" evidence="17">
    <location>
        <begin position="389"/>
        <end position="410"/>
    </location>
</feature>
<keyword evidence="5 17" id="KW-0812">Transmembrane</keyword>
<evidence type="ECO:0000256" key="1">
    <source>
        <dbReference type="ARBA" id="ARBA00004651"/>
    </source>
</evidence>
<evidence type="ECO:0000256" key="17">
    <source>
        <dbReference type="SAM" id="Phobius"/>
    </source>
</evidence>
<keyword evidence="9" id="KW-0406">Ion transport</keyword>
<dbReference type="RefSeq" id="WP_131006682.1">
    <property type="nucleotide sequence ID" value="NZ_BFAX01000001.1"/>
</dbReference>
<dbReference type="GO" id="GO:0046872">
    <property type="term" value="F:metal ion binding"/>
    <property type="evidence" value="ECO:0007669"/>
    <property type="project" value="UniProtKB-KW"/>
</dbReference>
<dbReference type="PROSITE" id="PS51711">
    <property type="entry name" value="G_FEOB"/>
    <property type="match status" value="1"/>
</dbReference>
<organism evidence="19 20">
    <name type="scientific">Methanofervidicoccus abyssi</name>
    <dbReference type="NCBI Taxonomy" id="2082189"/>
    <lineage>
        <taxon>Archaea</taxon>
        <taxon>Methanobacteriati</taxon>
        <taxon>Methanobacteriota</taxon>
        <taxon>Methanomada group</taxon>
        <taxon>Methanococci</taxon>
        <taxon>Methanococcales</taxon>
        <taxon>Methanofervidicoccus</taxon>
    </lineage>
</organism>
<keyword evidence="3" id="KW-1003">Cell membrane</keyword>
<dbReference type="InterPro" id="IPR011640">
    <property type="entry name" value="Fe2_transport_prot_B_C"/>
</dbReference>
<evidence type="ECO:0000259" key="18">
    <source>
        <dbReference type="PROSITE" id="PS51711"/>
    </source>
</evidence>
<feature type="transmembrane region" description="Helical" evidence="17">
    <location>
        <begin position="449"/>
        <end position="469"/>
    </location>
</feature>
<dbReference type="PANTHER" id="PTHR43185:SF1">
    <property type="entry name" value="FE(2+) TRANSPORTER FEOB"/>
    <property type="match status" value="1"/>
</dbReference>
<dbReference type="GO" id="GO:0005525">
    <property type="term" value="F:GTP binding"/>
    <property type="evidence" value="ECO:0007669"/>
    <property type="project" value="UniProtKB-KW"/>
</dbReference>
<evidence type="ECO:0000256" key="9">
    <source>
        <dbReference type="ARBA" id="ARBA00023065"/>
    </source>
</evidence>
<dbReference type="Pfam" id="PF17910">
    <property type="entry name" value="FeoB_Cyto"/>
    <property type="match status" value="1"/>
</dbReference>
<evidence type="ECO:0000256" key="11">
    <source>
        <dbReference type="ARBA" id="ARBA00023136"/>
    </source>
</evidence>
<comment type="subcellular location">
    <subcellularLocation>
        <location evidence="1">Cell membrane</location>
        <topology evidence="1">Multi-pass membrane protein</topology>
    </subcellularLocation>
</comment>
<evidence type="ECO:0000313" key="19">
    <source>
        <dbReference type="EMBL" id="GBF35892.1"/>
    </source>
</evidence>
<dbReference type="NCBIfam" id="TIGR00437">
    <property type="entry name" value="feoB"/>
    <property type="match status" value="1"/>
</dbReference>
<feature type="transmembrane region" description="Helical" evidence="17">
    <location>
        <begin position="593"/>
        <end position="614"/>
    </location>
</feature>
<feature type="transmembrane region" description="Helical" evidence="17">
    <location>
        <begin position="507"/>
        <end position="527"/>
    </location>
</feature>
<protein>
    <recommendedName>
        <fullName evidence="12 13">Ferrous iron transport protein B</fullName>
    </recommendedName>
</protein>
<keyword evidence="20" id="KW-1185">Reference proteome</keyword>
<proteinExistence type="predicted"/>
<evidence type="ECO:0000256" key="6">
    <source>
        <dbReference type="ARBA" id="ARBA00022741"/>
    </source>
</evidence>
<feature type="binding site" evidence="14">
    <location>
        <begin position="11"/>
        <end position="18"/>
    </location>
    <ligand>
        <name>GTP</name>
        <dbReference type="ChEBI" id="CHEBI:37565"/>
        <label>1</label>
    </ligand>
</feature>
<keyword evidence="2" id="KW-0813">Transport</keyword>
<feature type="coiled-coil region" evidence="16">
    <location>
        <begin position="218"/>
        <end position="249"/>
    </location>
</feature>
<evidence type="ECO:0000256" key="10">
    <source>
        <dbReference type="ARBA" id="ARBA00023134"/>
    </source>
</evidence>
<evidence type="ECO:0000256" key="12">
    <source>
        <dbReference type="ARBA" id="ARBA00031200"/>
    </source>
</evidence>
<dbReference type="CDD" id="cd01879">
    <property type="entry name" value="FeoB"/>
    <property type="match status" value="1"/>
</dbReference>
<feature type="domain" description="FeoB-type G" evidence="18">
    <location>
        <begin position="4"/>
        <end position="167"/>
    </location>
</feature>
<dbReference type="Proteomes" id="UP000290527">
    <property type="component" value="Unassembled WGS sequence"/>
</dbReference>
<evidence type="ECO:0000256" key="3">
    <source>
        <dbReference type="ARBA" id="ARBA00022475"/>
    </source>
</evidence>
<keyword evidence="4" id="KW-0410">Iron transport</keyword>
<keyword evidence="10 14" id="KW-0342">GTP-binding</keyword>
<dbReference type="InterPro" id="IPR050860">
    <property type="entry name" value="FeoB_GTPase"/>
</dbReference>
<evidence type="ECO:0000256" key="8">
    <source>
        <dbReference type="ARBA" id="ARBA00023004"/>
    </source>
</evidence>
<dbReference type="Pfam" id="PF07664">
    <property type="entry name" value="FeoB_C"/>
    <property type="match status" value="1"/>
</dbReference>
<feature type="transmembrane region" description="Helical" evidence="17">
    <location>
        <begin position="626"/>
        <end position="646"/>
    </location>
</feature>
<evidence type="ECO:0000313" key="20">
    <source>
        <dbReference type="Proteomes" id="UP000290527"/>
    </source>
</evidence>
<dbReference type="Pfam" id="PF07670">
    <property type="entry name" value="Gate"/>
    <property type="match status" value="2"/>
</dbReference>
<accession>A0A401HNV3</accession>
<gene>
    <name evidence="19" type="ORF">MHHB_P0117</name>
</gene>
<feature type="binding site" evidence="15">
    <location>
        <position position="26"/>
    </location>
    <ligand>
        <name>Mg(2+)</name>
        <dbReference type="ChEBI" id="CHEBI:18420"/>
        <label>2</label>
    </ligand>
</feature>
<dbReference type="SUPFAM" id="SSF52540">
    <property type="entry name" value="P-loop containing nucleoside triphosphate hydrolases"/>
    <property type="match status" value="1"/>
</dbReference>
<keyword evidence="15" id="KW-0460">Magnesium</keyword>
<feature type="binding site" evidence="14">
    <location>
        <begin position="117"/>
        <end position="120"/>
    </location>
    <ligand>
        <name>GTP</name>
        <dbReference type="ChEBI" id="CHEBI:37565"/>
        <label>1</label>
    </ligand>
</feature>
<name>A0A401HNV3_9EURY</name>
<feature type="transmembrane region" description="Helical" evidence="17">
    <location>
        <begin position="284"/>
        <end position="309"/>
    </location>
</feature>
<keyword evidence="6 14" id="KW-0547">Nucleotide-binding</keyword>
<dbReference type="PANTHER" id="PTHR43185">
    <property type="entry name" value="FERROUS IRON TRANSPORT PROTEIN B"/>
    <property type="match status" value="1"/>
</dbReference>
<sequence length="652" mass="73379">MGDVKTVALAGQPNVGKTTIFNELTGMTQCVGNWPGVTVEKKEGSMIYKGMKFNIVDLPGTYSLKADSLDQKIARDFIIENKDAIIVDIIDTNNLSRNLYLTLQLIELGRSPIICLNFIDEAEKYGISVDDKKLSDRLGGLPVVKTSGRYKIGIEDLKETILNYKPIPCEIRYSELLENTLDKIVEKLERYSLPTDEKFKGVPKRWLAISFLESDPEVLELFKKNEDLLKEVKKIKEELERELRHDTESYVAEERYKKVDEILKDIWKENIIFDDIDKILLHPVYGMIIFAIVMYVTYSVVIGLGNICIEYIKTFFEYLGVYASRIVPEPFTGVVVDGIIKGVGSVLIFFPYIAFMMFSLTLLENFGYLTRVSALFHKIMARMGLSGSSTIPIIVSFGCNVPGIMATRIISDTLRRISTLLVLPLVPCAARFEVITFMAATFFEKHVALFAMGIVSITLILLSLVSYVIGKYIVKGKPEEPIFELPPYRLPDWNYILKRTWVYTKYFLIKAGTVILAGSILFYYLLYYPSEENCYGMIVGKILEPITQLMGIDWRGALALLSGIIAKELVVSTMTMAYGGIPNIVESLTPLQAFVFTLVTVLYIPCLATIATLFHETGKSVKWTLFAVGYNLTLATLVGIVVYNIGQLLGFA</sequence>
<evidence type="ECO:0000256" key="4">
    <source>
        <dbReference type="ARBA" id="ARBA00022496"/>
    </source>
</evidence>
<feature type="binding site" evidence="15">
    <location>
        <position position="22"/>
    </location>
    <ligand>
        <name>Mg(2+)</name>
        <dbReference type="ChEBI" id="CHEBI:18420"/>
        <label>1</label>
    </ligand>
</feature>
<evidence type="ECO:0000256" key="15">
    <source>
        <dbReference type="PIRSR" id="PIRSR603373-2"/>
    </source>
</evidence>
<evidence type="ECO:0000256" key="14">
    <source>
        <dbReference type="PIRSR" id="PIRSR603373-1"/>
    </source>
</evidence>
<dbReference type="GO" id="GO:0005886">
    <property type="term" value="C:plasma membrane"/>
    <property type="evidence" value="ECO:0007669"/>
    <property type="project" value="UniProtKB-SubCell"/>
</dbReference>
<dbReference type="Gene3D" id="1.10.287.1770">
    <property type="match status" value="1"/>
</dbReference>
<keyword evidence="15" id="KW-0479">Metal-binding</keyword>
<dbReference type="Pfam" id="PF02421">
    <property type="entry name" value="FeoB_N"/>
    <property type="match status" value="1"/>
</dbReference>
<dbReference type="InterPro" id="IPR030389">
    <property type="entry name" value="G_FEOB_dom"/>
</dbReference>
<evidence type="ECO:0000256" key="13">
    <source>
        <dbReference type="NCBIfam" id="TIGR00437"/>
    </source>
</evidence>
<feature type="transmembrane region" description="Helical" evidence="17">
    <location>
        <begin position="422"/>
        <end position="443"/>
    </location>
</feature>
<dbReference type="InterPro" id="IPR003373">
    <property type="entry name" value="Fe2_transport_prot-B"/>
</dbReference>